<dbReference type="PANTHER" id="PTHR23271">
    <property type="entry name" value="HEPATOCELLULAR CARCINOMA-ASSOCIATED ANTIGEN 66"/>
    <property type="match status" value="1"/>
</dbReference>
<evidence type="ECO:0000313" key="7">
    <source>
        <dbReference type="EMBL" id="KAK3054923.1"/>
    </source>
</evidence>
<evidence type="ECO:0000256" key="3">
    <source>
        <dbReference type="ARBA" id="ARBA00022552"/>
    </source>
</evidence>
<dbReference type="GO" id="GO:0000462">
    <property type="term" value="P:maturation of SSU-rRNA from tricistronic rRNA transcript (SSU-rRNA, 5.8S rRNA, LSU-rRNA)"/>
    <property type="evidence" value="ECO:0007669"/>
    <property type="project" value="InterPro"/>
</dbReference>
<proteinExistence type="inferred from homology"/>
<dbReference type="InterPro" id="IPR013949">
    <property type="entry name" value="Utp6"/>
</dbReference>
<evidence type="ECO:0000256" key="5">
    <source>
        <dbReference type="ARBA" id="ARBA00023242"/>
    </source>
</evidence>
<dbReference type="InterPro" id="IPR003107">
    <property type="entry name" value="HAT"/>
</dbReference>
<reference evidence="7" key="1">
    <citation type="submission" date="2023-04" db="EMBL/GenBank/DDBJ databases">
        <title>Black Yeasts Isolated from many extreme environments.</title>
        <authorList>
            <person name="Coleine C."/>
            <person name="Stajich J.E."/>
            <person name="Selbmann L."/>
        </authorList>
    </citation>
    <scope>NUCLEOTIDE SEQUENCE</scope>
    <source>
        <strain evidence="7">CCFEE 5312</strain>
    </source>
</reference>
<evidence type="ECO:0000256" key="1">
    <source>
        <dbReference type="ARBA" id="ARBA00004604"/>
    </source>
</evidence>
<gene>
    <name evidence="7" type="primary">UTP6</name>
    <name evidence="7" type="ORF">LTR09_004082</name>
</gene>
<keyword evidence="5" id="KW-0539">Nucleus</keyword>
<accession>A0AAJ0DQU9</accession>
<comment type="similarity">
    <text evidence="2">Belongs to the UTP6 family.</text>
</comment>
<comment type="subcellular location">
    <subcellularLocation>
        <location evidence="1">Nucleus</location>
        <location evidence="1">Nucleolus</location>
    </subcellularLocation>
</comment>
<dbReference type="GO" id="GO:0034388">
    <property type="term" value="C:Pwp2p-containing subcomplex of 90S preribosome"/>
    <property type="evidence" value="ECO:0007669"/>
    <property type="project" value="TreeGrafter"/>
</dbReference>
<evidence type="ECO:0000259" key="6">
    <source>
        <dbReference type="Pfam" id="PF08640"/>
    </source>
</evidence>
<name>A0AAJ0DQU9_9PEZI</name>
<dbReference type="SMART" id="SM00386">
    <property type="entry name" value="HAT"/>
    <property type="match status" value="2"/>
</dbReference>
<dbReference type="Proteomes" id="UP001271007">
    <property type="component" value="Unassembled WGS sequence"/>
</dbReference>
<dbReference type="InterPro" id="IPR011990">
    <property type="entry name" value="TPR-like_helical_dom_sf"/>
</dbReference>
<sequence length="442" mass="49941">MASEKARFHLERYVPELQEYSQKQIFTPPEITAIASKRSDFEHTINARGSKPADYARYATYEMNLDSLRKKRCKRLGVKSTMFSGQRTIFFILDRATKKFRGDMGLWMQYIEFCSKEKANKKLSKVFTEVLRLKPREWGLWVLAAKHYAEVQGDMTTARSYMQRGLRFCKEERRLWVEYLRLEMVYLAKLAARRKILGMDEERPEADAQKAGGEDEDMVDLPLVTAADIQPDAQRGIEEVDDDALKRLAAAPALTGAIPLAIFDAAMKQFKNDPSFAEDVFDLCAAFEKVPSTRRILQHILDHLHSQAPASDELIICEAKLAMFGTAVDSEEFPAALGSCLATIKRSQSQSEPSAISSLAGKAVTLLLPFLRTEDEVDEDVKMVLEASVKRYLKMLAQAPTTSSRFSKVPDPVLTLIDKLRNNDRSADAEMVEAYLASVEAR</sequence>
<evidence type="ECO:0000256" key="2">
    <source>
        <dbReference type="ARBA" id="ARBA00010734"/>
    </source>
</evidence>
<evidence type="ECO:0000256" key="4">
    <source>
        <dbReference type="ARBA" id="ARBA00022737"/>
    </source>
</evidence>
<evidence type="ECO:0000313" key="8">
    <source>
        <dbReference type="Proteomes" id="UP001271007"/>
    </source>
</evidence>
<feature type="domain" description="U3 small nucleolar RNA-associated protein 6 N-terminal" evidence="6">
    <location>
        <begin position="10"/>
        <end position="79"/>
    </location>
</feature>
<dbReference type="SUPFAM" id="SSF48452">
    <property type="entry name" value="TPR-like"/>
    <property type="match status" value="1"/>
</dbReference>
<dbReference type="Gene3D" id="1.25.40.10">
    <property type="entry name" value="Tetratricopeptide repeat domain"/>
    <property type="match status" value="1"/>
</dbReference>
<dbReference type="EMBL" id="JAWDJX010000010">
    <property type="protein sequence ID" value="KAK3054923.1"/>
    <property type="molecule type" value="Genomic_DNA"/>
</dbReference>
<dbReference type="GO" id="GO:0030515">
    <property type="term" value="F:snoRNA binding"/>
    <property type="evidence" value="ECO:0007669"/>
    <property type="project" value="InterPro"/>
</dbReference>
<dbReference type="InterPro" id="IPR055347">
    <property type="entry name" value="UTP6_N"/>
</dbReference>
<keyword evidence="8" id="KW-1185">Reference proteome</keyword>
<organism evidence="7 8">
    <name type="scientific">Extremus antarcticus</name>
    <dbReference type="NCBI Taxonomy" id="702011"/>
    <lineage>
        <taxon>Eukaryota</taxon>
        <taxon>Fungi</taxon>
        <taxon>Dikarya</taxon>
        <taxon>Ascomycota</taxon>
        <taxon>Pezizomycotina</taxon>
        <taxon>Dothideomycetes</taxon>
        <taxon>Dothideomycetidae</taxon>
        <taxon>Mycosphaerellales</taxon>
        <taxon>Extremaceae</taxon>
        <taxon>Extremus</taxon>
    </lineage>
</organism>
<dbReference type="AlphaFoldDB" id="A0AAJ0DQU9"/>
<dbReference type="PANTHER" id="PTHR23271:SF1">
    <property type="entry name" value="U3 SMALL NUCLEOLAR RNA-ASSOCIATED PROTEIN 6 HOMOLOG"/>
    <property type="match status" value="1"/>
</dbReference>
<protein>
    <submittedName>
        <fullName evidence="7">U3 snoRNP protein</fullName>
    </submittedName>
</protein>
<keyword evidence="3" id="KW-0698">rRNA processing</keyword>
<comment type="caution">
    <text evidence="7">The sequence shown here is derived from an EMBL/GenBank/DDBJ whole genome shotgun (WGS) entry which is preliminary data.</text>
</comment>
<dbReference type="Pfam" id="PF08640">
    <property type="entry name" value="U3_assoc_6"/>
    <property type="match status" value="1"/>
</dbReference>
<dbReference type="GO" id="GO:0032040">
    <property type="term" value="C:small-subunit processome"/>
    <property type="evidence" value="ECO:0007669"/>
    <property type="project" value="TreeGrafter"/>
</dbReference>
<keyword evidence="4" id="KW-0677">Repeat</keyword>